<proteinExistence type="predicted"/>
<reference evidence="2" key="1">
    <citation type="submission" date="2023-04" db="EMBL/GenBank/DDBJ databases">
        <title>Phytophthora fragariaefolia NBRC 109709.</title>
        <authorList>
            <person name="Ichikawa N."/>
            <person name="Sato H."/>
            <person name="Tonouchi N."/>
        </authorList>
    </citation>
    <scope>NUCLEOTIDE SEQUENCE</scope>
    <source>
        <strain evidence="2">NBRC 109709</strain>
    </source>
</reference>
<feature type="compositionally biased region" description="Polar residues" evidence="1">
    <location>
        <begin position="29"/>
        <end position="38"/>
    </location>
</feature>
<dbReference type="AlphaFoldDB" id="A0A9W7CVB1"/>
<sequence length="110" mass="11828">MEELAASSSASGVPPVADASPQDRALDSDGSSCSEWQPGSSDDLGSEEEELALSDLEESSEEATVDTSINLNGDELQDKITSLLQLILVRASVFKARKKLLKAFCVHFRR</sequence>
<gene>
    <name evidence="2" type="ORF">Pfra01_001340600</name>
</gene>
<feature type="compositionally biased region" description="Low complexity" evidence="1">
    <location>
        <begin position="1"/>
        <end position="20"/>
    </location>
</feature>
<accession>A0A9W7CVB1</accession>
<evidence type="ECO:0000256" key="1">
    <source>
        <dbReference type="SAM" id="MobiDB-lite"/>
    </source>
</evidence>
<comment type="caution">
    <text evidence="2">The sequence shown here is derived from an EMBL/GenBank/DDBJ whole genome shotgun (WGS) entry which is preliminary data.</text>
</comment>
<dbReference type="Proteomes" id="UP001165121">
    <property type="component" value="Unassembled WGS sequence"/>
</dbReference>
<feature type="region of interest" description="Disordered" evidence="1">
    <location>
        <begin position="1"/>
        <end position="68"/>
    </location>
</feature>
<protein>
    <submittedName>
        <fullName evidence="2">Unnamed protein product</fullName>
    </submittedName>
</protein>
<evidence type="ECO:0000313" key="3">
    <source>
        <dbReference type="Proteomes" id="UP001165121"/>
    </source>
</evidence>
<evidence type="ECO:0000313" key="2">
    <source>
        <dbReference type="EMBL" id="GMF41833.1"/>
    </source>
</evidence>
<feature type="compositionally biased region" description="Acidic residues" evidence="1">
    <location>
        <begin position="44"/>
        <end position="64"/>
    </location>
</feature>
<name>A0A9W7CVB1_9STRA</name>
<dbReference type="EMBL" id="BSXT01001382">
    <property type="protein sequence ID" value="GMF41833.1"/>
    <property type="molecule type" value="Genomic_DNA"/>
</dbReference>
<keyword evidence="3" id="KW-1185">Reference proteome</keyword>
<organism evidence="2 3">
    <name type="scientific">Phytophthora fragariaefolia</name>
    <dbReference type="NCBI Taxonomy" id="1490495"/>
    <lineage>
        <taxon>Eukaryota</taxon>
        <taxon>Sar</taxon>
        <taxon>Stramenopiles</taxon>
        <taxon>Oomycota</taxon>
        <taxon>Peronosporomycetes</taxon>
        <taxon>Peronosporales</taxon>
        <taxon>Peronosporaceae</taxon>
        <taxon>Phytophthora</taxon>
    </lineage>
</organism>